<keyword evidence="3 5" id="KW-0274">FAD</keyword>
<proteinExistence type="inferred from homology"/>
<evidence type="ECO:0000259" key="6">
    <source>
        <dbReference type="PROSITE" id="PS51645"/>
    </source>
</evidence>
<keyword evidence="8" id="KW-1185">Reference proteome</keyword>
<dbReference type="PROSITE" id="PS51645">
    <property type="entry name" value="PHR_CRY_ALPHA_BETA"/>
    <property type="match status" value="1"/>
</dbReference>
<keyword evidence="2 5" id="KW-0285">Flavoprotein</keyword>
<reference evidence="7 8" key="1">
    <citation type="submission" date="2023-06" db="EMBL/GenBank/DDBJ databases">
        <title>Sporosarcina sp. nov., isolated from Korean traditional fermented seafood 'Jeotgal'.</title>
        <authorList>
            <person name="Yang A.-I."/>
            <person name="Shin N.-R."/>
        </authorList>
    </citation>
    <scope>NUCLEOTIDE SEQUENCE [LARGE SCALE GENOMIC DNA]</scope>
    <source>
        <strain evidence="7 8">KCTC3840</strain>
    </source>
</reference>
<dbReference type="PROSITE" id="PS00691">
    <property type="entry name" value="DNA_PHOTOLYASES_1_2"/>
    <property type="match status" value="1"/>
</dbReference>
<dbReference type="InterPro" id="IPR005101">
    <property type="entry name" value="Cryptochr/Photolyase_FAD-bd"/>
</dbReference>
<feature type="domain" description="Photolyase/cryptochrome alpha/beta" evidence="6">
    <location>
        <begin position="1"/>
        <end position="124"/>
    </location>
</feature>
<dbReference type="InterPro" id="IPR036155">
    <property type="entry name" value="Crypto/Photolyase_N_sf"/>
</dbReference>
<dbReference type="Gene3D" id="1.10.579.10">
    <property type="entry name" value="DNA Cyclobutane Dipyrimidine Photolyase, subunit A, domain 3"/>
    <property type="match status" value="1"/>
</dbReference>
<dbReference type="EMBL" id="JAUBDH010000003">
    <property type="protein sequence ID" value="MDW0109511.1"/>
    <property type="molecule type" value="Genomic_DNA"/>
</dbReference>
<evidence type="ECO:0000256" key="3">
    <source>
        <dbReference type="ARBA" id="ARBA00022827"/>
    </source>
</evidence>
<dbReference type="InterPro" id="IPR036134">
    <property type="entry name" value="Crypto/Photolyase_FAD-like_sf"/>
</dbReference>
<dbReference type="PANTHER" id="PTHR11455">
    <property type="entry name" value="CRYPTOCHROME"/>
    <property type="match status" value="1"/>
</dbReference>
<dbReference type="Pfam" id="PF03441">
    <property type="entry name" value="FAD_binding_7"/>
    <property type="match status" value="1"/>
</dbReference>
<dbReference type="SUPFAM" id="SSF48173">
    <property type="entry name" value="Cryptochrome/photolyase FAD-binding domain"/>
    <property type="match status" value="1"/>
</dbReference>
<sequence length="474" mass="53896">MKTIVWFRQDLRLHNHPALKEASECGDVLPVFILPDHSSPTAADWWLSQSLLGLQQQLAELGNSLLVVKGSPADVLCKIAQETNADALFFNGQIDPVSRRAETSLLENLNCTSLDIRRFPPDMLLDPDTLKTGAGQPYKVFGAFWKSLQQQTIPWPIAAPTSLSCWIAEYSEMIPLEKSGLRSSLGWDKTIEETWTPGETESFERWAHFRDQILNKYVMLRDYPGIDGTSKLSGFLASGNMSIRGLWHAVYRAQQEGDAAQPEPFLRQLAWREFSYYQLFHFPDIVNQPLRKEFLNFPWSDDSESLTAWKEGKTGYPLVDAGMRELWQTGTMHNRVRMVAASFLVKHLLIDWRIGAQWFQETLVDYDIANNTLGWQWVAGSGFDAAPYFRIFNPTTQSKKFDEHGVYIRKWLPELAALPDKHLYEPQAAPKEVLEEADIVLGVTYPFPIVDHATARKRALDAYALIKGEKEGSS</sequence>
<gene>
    <name evidence="7" type="ORF">QT716_05510</name>
</gene>
<dbReference type="PANTHER" id="PTHR11455:SF9">
    <property type="entry name" value="CRYPTOCHROME CIRCADIAN CLOCK 5 ISOFORM X1"/>
    <property type="match status" value="1"/>
</dbReference>
<dbReference type="InterPro" id="IPR014729">
    <property type="entry name" value="Rossmann-like_a/b/a_fold"/>
</dbReference>
<protein>
    <submittedName>
        <fullName evidence="7">Deoxyribodipyrimidine photo-lyase</fullName>
        <ecNumber evidence="7">4.1.99.3</ecNumber>
    </submittedName>
</protein>
<keyword evidence="7" id="KW-0456">Lyase</keyword>
<comment type="caution">
    <text evidence="7">The sequence shown here is derived from an EMBL/GenBank/DDBJ whole genome shotgun (WGS) entry which is preliminary data.</text>
</comment>
<dbReference type="InterPro" id="IPR006050">
    <property type="entry name" value="DNA_photolyase_N"/>
</dbReference>
<comment type="cofactor">
    <cofactor evidence="1">
        <name>FAD</name>
        <dbReference type="ChEBI" id="CHEBI:57692"/>
    </cofactor>
</comment>
<name>A0ABU4FXY5_9BACL</name>
<dbReference type="SUPFAM" id="SSF52425">
    <property type="entry name" value="Cryptochrome/photolyase, N-terminal domain"/>
    <property type="match status" value="1"/>
</dbReference>
<dbReference type="InterPro" id="IPR018394">
    <property type="entry name" value="DNA_photolyase_1_CS_C"/>
</dbReference>
<evidence type="ECO:0000256" key="1">
    <source>
        <dbReference type="ARBA" id="ARBA00001974"/>
    </source>
</evidence>
<dbReference type="InterPro" id="IPR002081">
    <property type="entry name" value="Cryptochrome/DNA_photolyase_1"/>
</dbReference>
<keyword evidence="4 5" id="KW-0157">Chromophore</keyword>
<dbReference type="Proteomes" id="UP001280629">
    <property type="component" value="Unassembled WGS sequence"/>
</dbReference>
<dbReference type="Gene3D" id="1.25.40.80">
    <property type="match status" value="1"/>
</dbReference>
<dbReference type="RefSeq" id="WP_317935058.1">
    <property type="nucleotide sequence ID" value="NZ_JAUBDH010000003.1"/>
</dbReference>
<dbReference type="EC" id="4.1.99.3" evidence="7"/>
<organism evidence="7 8">
    <name type="scientific">Sporosarcina aquimarina</name>
    <dbReference type="NCBI Taxonomy" id="114975"/>
    <lineage>
        <taxon>Bacteria</taxon>
        <taxon>Bacillati</taxon>
        <taxon>Bacillota</taxon>
        <taxon>Bacilli</taxon>
        <taxon>Bacillales</taxon>
        <taxon>Caryophanaceae</taxon>
        <taxon>Sporosarcina</taxon>
    </lineage>
</organism>
<dbReference type="Gene3D" id="3.40.50.620">
    <property type="entry name" value="HUPs"/>
    <property type="match status" value="1"/>
</dbReference>
<evidence type="ECO:0000313" key="7">
    <source>
        <dbReference type="EMBL" id="MDW0109511.1"/>
    </source>
</evidence>
<dbReference type="Pfam" id="PF00875">
    <property type="entry name" value="DNA_photolyase"/>
    <property type="match status" value="1"/>
</dbReference>
<evidence type="ECO:0000256" key="4">
    <source>
        <dbReference type="ARBA" id="ARBA00022991"/>
    </source>
</evidence>
<dbReference type="GO" id="GO:0003904">
    <property type="term" value="F:deoxyribodipyrimidine photo-lyase activity"/>
    <property type="evidence" value="ECO:0007669"/>
    <property type="project" value="UniProtKB-EC"/>
</dbReference>
<dbReference type="PRINTS" id="PR00147">
    <property type="entry name" value="DNAPHOTLYASE"/>
</dbReference>
<evidence type="ECO:0000256" key="2">
    <source>
        <dbReference type="ARBA" id="ARBA00022630"/>
    </source>
</evidence>
<evidence type="ECO:0000256" key="5">
    <source>
        <dbReference type="RuleBase" id="RU004182"/>
    </source>
</evidence>
<comment type="similarity">
    <text evidence="5">Belongs to the DNA photolyase family.</text>
</comment>
<dbReference type="PROSITE" id="PS00394">
    <property type="entry name" value="DNA_PHOTOLYASES_1_1"/>
    <property type="match status" value="1"/>
</dbReference>
<accession>A0ABU4FXY5</accession>
<evidence type="ECO:0000313" key="8">
    <source>
        <dbReference type="Proteomes" id="UP001280629"/>
    </source>
</evidence>